<evidence type="ECO:0000313" key="1">
    <source>
        <dbReference type="EMBL" id="MFC4667308.1"/>
    </source>
</evidence>
<reference evidence="2" key="1">
    <citation type="journal article" date="2019" name="Int. J. Syst. Evol. Microbiol.">
        <title>The Global Catalogue of Microorganisms (GCM) 10K type strain sequencing project: providing services to taxonomists for standard genome sequencing and annotation.</title>
        <authorList>
            <consortium name="The Broad Institute Genomics Platform"/>
            <consortium name="The Broad Institute Genome Sequencing Center for Infectious Disease"/>
            <person name="Wu L."/>
            <person name="Ma J."/>
        </authorList>
    </citation>
    <scope>NUCLEOTIDE SEQUENCE [LARGE SCALE GENOMIC DNA]</scope>
    <source>
        <strain evidence="2">CGMCC 4.7283</strain>
    </source>
</reference>
<dbReference type="PANTHER" id="PTHR43861">
    <property type="entry name" value="TRANS-ACONITATE 2-METHYLTRANSFERASE-RELATED"/>
    <property type="match status" value="1"/>
</dbReference>
<keyword evidence="2" id="KW-1185">Reference proteome</keyword>
<dbReference type="Pfam" id="PF13489">
    <property type="entry name" value="Methyltransf_23"/>
    <property type="match status" value="1"/>
</dbReference>
<dbReference type="InterPro" id="IPR029063">
    <property type="entry name" value="SAM-dependent_MTases_sf"/>
</dbReference>
<evidence type="ECO:0000313" key="2">
    <source>
        <dbReference type="Proteomes" id="UP001595973"/>
    </source>
</evidence>
<dbReference type="GO" id="GO:0032259">
    <property type="term" value="P:methylation"/>
    <property type="evidence" value="ECO:0007669"/>
    <property type="project" value="UniProtKB-KW"/>
</dbReference>
<dbReference type="PANTHER" id="PTHR43861:SF1">
    <property type="entry name" value="TRANS-ACONITATE 2-METHYLTRANSFERASE"/>
    <property type="match status" value="1"/>
</dbReference>
<keyword evidence="1" id="KW-0489">Methyltransferase</keyword>
<dbReference type="GO" id="GO:0008168">
    <property type="term" value="F:methyltransferase activity"/>
    <property type="evidence" value="ECO:0007669"/>
    <property type="project" value="UniProtKB-KW"/>
</dbReference>
<accession>A0ABV9KBH8</accession>
<dbReference type="Gene3D" id="1.10.150.290">
    <property type="entry name" value="S-adenosyl-L-methionine-dependent methyltransferases"/>
    <property type="match status" value="1"/>
</dbReference>
<dbReference type="InterPro" id="IPR023149">
    <property type="entry name" value="Trans_acon_MeTrfase_C"/>
</dbReference>
<dbReference type="EMBL" id="JBHSGI010000002">
    <property type="protein sequence ID" value="MFC4667308.1"/>
    <property type="molecule type" value="Genomic_DNA"/>
</dbReference>
<keyword evidence="1" id="KW-0808">Transferase</keyword>
<comment type="caution">
    <text evidence="1">The sequence shown here is derived from an EMBL/GenBank/DDBJ whole genome shotgun (WGS) entry which is preliminary data.</text>
</comment>
<dbReference type="CDD" id="cd02440">
    <property type="entry name" value="AdoMet_MTases"/>
    <property type="match status" value="1"/>
</dbReference>
<dbReference type="RefSeq" id="WP_380715378.1">
    <property type="nucleotide sequence ID" value="NZ_JBHSGI010000002.1"/>
</dbReference>
<organism evidence="1 2">
    <name type="scientific">Seohaeicola nanhaiensis</name>
    <dbReference type="NCBI Taxonomy" id="1387282"/>
    <lineage>
        <taxon>Bacteria</taxon>
        <taxon>Pseudomonadati</taxon>
        <taxon>Pseudomonadota</taxon>
        <taxon>Alphaproteobacteria</taxon>
        <taxon>Rhodobacterales</taxon>
        <taxon>Roseobacteraceae</taxon>
        <taxon>Seohaeicola</taxon>
    </lineage>
</organism>
<dbReference type="SUPFAM" id="SSF53335">
    <property type="entry name" value="S-adenosyl-L-methionine-dependent methyltransferases"/>
    <property type="match status" value="1"/>
</dbReference>
<protein>
    <submittedName>
        <fullName evidence="1">Methyltransferase domain-containing protein</fullName>
    </submittedName>
</protein>
<dbReference type="Gene3D" id="3.40.50.150">
    <property type="entry name" value="Vaccinia Virus protein VP39"/>
    <property type="match status" value="1"/>
</dbReference>
<sequence>MPQTDWNPESYARFADLRLRPARDLLAQVGSLPDGPVCDLGCGAGAAGPMLRARFAGRALTGLDTSPAMIAKATETGVYDTLTQTDAARWQPDTAPALIFSNAALHWVGDHATLMPYLARLVASGGTLAVQMPHQNRAPSHRLWLDLVAQHFPGRFDPAQAPGILDAPAYHRLLSPLGRLTLWETEYFQVLQPSAEGHPVRQFTSATFARPVLAALNAEEQAELGAQYDAVMEKAYPRSPDGSVLFPFRRLFFTLDKA</sequence>
<gene>
    <name evidence="1" type="ORF">ACFO5X_01970</name>
</gene>
<proteinExistence type="predicted"/>
<dbReference type="Proteomes" id="UP001595973">
    <property type="component" value="Unassembled WGS sequence"/>
</dbReference>
<name>A0ABV9KBH8_9RHOB</name>